<evidence type="ECO:0000256" key="3">
    <source>
        <dbReference type="ARBA" id="ARBA00022618"/>
    </source>
</evidence>
<keyword evidence="5 10" id="KW-0995">Kinetochore</keyword>
<evidence type="ECO:0000256" key="2">
    <source>
        <dbReference type="ARBA" id="ARBA00022454"/>
    </source>
</evidence>
<comment type="subcellular location">
    <subcellularLocation>
        <location evidence="10">Nucleus</location>
    </subcellularLocation>
    <subcellularLocation>
        <location evidence="10">Chromosome</location>
        <location evidence="10">Centromere</location>
        <location evidence="10">Kinetochore</location>
    </subcellularLocation>
</comment>
<sequence>MSAEMVKFDEAYSTLVEGTLELFKNADGDEPIDWDEKKRLWNGPEVKIMHRTIEGVEELNKRSKLVVDHARDHLRALAREQERLRIAASRPAGVPSAEEHVRLMEQNRQQLFTGYKKNSELEQNVARLQADLARLQQELRDEDADVVHASELNSEVLRLSLYRNLGFMPKEQDGAVRGVIVKSQTSDKVRTVQLDAESSDFAWSNTLWNGLVA</sequence>
<evidence type="ECO:0000256" key="4">
    <source>
        <dbReference type="ARBA" id="ARBA00022776"/>
    </source>
</evidence>
<gene>
    <name evidence="12" type="ORF">BQ2448_2565</name>
</gene>
<organism evidence="12 13">
    <name type="scientific">Microbotryum intermedium</name>
    <dbReference type="NCBI Taxonomy" id="269621"/>
    <lineage>
        <taxon>Eukaryota</taxon>
        <taxon>Fungi</taxon>
        <taxon>Dikarya</taxon>
        <taxon>Basidiomycota</taxon>
        <taxon>Pucciniomycotina</taxon>
        <taxon>Microbotryomycetes</taxon>
        <taxon>Microbotryales</taxon>
        <taxon>Microbotryaceae</taxon>
        <taxon>Microbotryum</taxon>
    </lineage>
</organism>
<evidence type="ECO:0000256" key="6">
    <source>
        <dbReference type="ARBA" id="ARBA00023054"/>
    </source>
</evidence>
<comment type="similarity">
    <text evidence="1 10">Belongs to the SPC24 family.</text>
</comment>
<comment type="function">
    <text evidence="10">Acts as a component of the essential kinetochore-associated NDC80 complex, which is required for chromosome segregation and spindle checkpoint activity.</text>
</comment>
<dbReference type="OrthoDB" id="3344830at2759"/>
<reference evidence="13" key="1">
    <citation type="submission" date="2016-09" db="EMBL/GenBank/DDBJ databases">
        <authorList>
            <person name="Jeantristanb JTB J.-T."/>
            <person name="Ricardo R."/>
        </authorList>
    </citation>
    <scope>NUCLEOTIDE SEQUENCE [LARGE SCALE GENOMIC DNA]</scope>
</reference>
<dbReference type="GO" id="GO:0007059">
    <property type="term" value="P:chromosome segregation"/>
    <property type="evidence" value="ECO:0007669"/>
    <property type="project" value="TreeGrafter"/>
</dbReference>
<keyword evidence="9 10" id="KW-0137">Centromere</keyword>
<keyword evidence="8 10" id="KW-0131">Cell cycle</keyword>
<accession>A0A238F8M1</accession>
<evidence type="ECO:0000256" key="7">
    <source>
        <dbReference type="ARBA" id="ARBA00023242"/>
    </source>
</evidence>
<dbReference type="PANTHER" id="PTHR22142:SF2">
    <property type="entry name" value="KINETOCHORE PROTEIN SPC24"/>
    <property type="match status" value="1"/>
</dbReference>
<dbReference type="EMBL" id="FMSP01000004">
    <property type="protein sequence ID" value="SCV69545.1"/>
    <property type="molecule type" value="Genomic_DNA"/>
</dbReference>
<dbReference type="CDD" id="cd11565">
    <property type="entry name" value="RWD_Spc24"/>
    <property type="match status" value="1"/>
</dbReference>
<dbReference type="InterPro" id="IPR013252">
    <property type="entry name" value="Ndc80_Spc24"/>
</dbReference>
<dbReference type="GO" id="GO:0031262">
    <property type="term" value="C:Ndc80 complex"/>
    <property type="evidence" value="ECO:0007669"/>
    <property type="project" value="TreeGrafter"/>
</dbReference>
<dbReference type="GO" id="GO:0051301">
    <property type="term" value="P:cell division"/>
    <property type="evidence" value="ECO:0007669"/>
    <property type="project" value="UniProtKB-UniRule"/>
</dbReference>
<evidence type="ECO:0000256" key="1">
    <source>
        <dbReference type="ARBA" id="ARBA00007804"/>
    </source>
</evidence>
<dbReference type="GO" id="GO:0008017">
    <property type="term" value="F:microtubule binding"/>
    <property type="evidence" value="ECO:0007669"/>
    <property type="project" value="TreeGrafter"/>
</dbReference>
<evidence type="ECO:0000256" key="8">
    <source>
        <dbReference type="ARBA" id="ARBA00023306"/>
    </source>
</evidence>
<dbReference type="GO" id="GO:0005634">
    <property type="term" value="C:nucleus"/>
    <property type="evidence" value="ECO:0007669"/>
    <property type="project" value="UniProtKB-SubCell"/>
</dbReference>
<dbReference type="STRING" id="269621.A0A238F8M1"/>
<evidence type="ECO:0000256" key="10">
    <source>
        <dbReference type="RuleBase" id="RU368011"/>
    </source>
</evidence>
<dbReference type="AlphaFoldDB" id="A0A238F8M1"/>
<keyword evidence="4 10" id="KW-0498">Mitosis</keyword>
<feature type="coiled-coil region" evidence="11">
    <location>
        <begin position="118"/>
        <end position="152"/>
    </location>
</feature>
<evidence type="ECO:0000313" key="12">
    <source>
        <dbReference type="EMBL" id="SCV69545.1"/>
    </source>
</evidence>
<comment type="subunit">
    <text evidence="10">Component of the NDC80 complex.</text>
</comment>
<evidence type="ECO:0000256" key="11">
    <source>
        <dbReference type="SAM" id="Coils"/>
    </source>
</evidence>
<dbReference type="InterPro" id="IPR038066">
    <property type="entry name" value="Spc24_Fungi_globular_sf"/>
</dbReference>
<evidence type="ECO:0000313" key="13">
    <source>
        <dbReference type="Proteomes" id="UP000198372"/>
    </source>
</evidence>
<evidence type="ECO:0000256" key="5">
    <source>
        <dbReference type="ARBA" id="ARBA00022838"/>
    </source>
</evidence>
<dbReference type="Gene3D" id="3.30.160.430">
    <property type="match status" value="1"/>
</dbReference>
<keyword evidence="2 10" id="KW-0158">Chromosome</keyword>
<keyword evidence="7 10" id="KW-0539">Nucleus</keyword>
<dbReference type="Proteomes" id="UP000198372">
    <property type="component" value="Unassembled WGS sequence"/>
</dbReference>
<dbReference type="SUPFAM" id="SSF143026">
    <property type="entry name" value="Kinetochore globular domain"/>
    <property type="match status" value="1"/>
</dbReference>
<protein>
    <recommendedName>
        <fullName evidence="10">Kinetochore protein Spc24</fullName>
    </recommendedName>
</protein>
<dbReference type="PANTHER" id="PTHR22142">
    <property type="match status" value="1"/>
</dbReference>
<proteinExistence type="inferred from homology"/>
<keyword evidence="3 10" id="KW-0132">Cell division</keyword>
<name>A0A238F8M1_9BASI</name>
<keyword evidence="13" id="KW-1185">Reference proteome</keyword>
<dbReference type="Pfam" id="PF08286">
    <property type="entry name" value="Spc24"/>
    <property type="match status" value="1"/>
</dbReference>
<evidence type="ECO:0000256" key="9">
    <source>
        <dbReference type="ARBA" id="ARBA00023328"/>
    </source>
</evidence>
<keyword evidence="6 11" id="KW-0175">Coiled coil</keyword>